<keyword evidence="1" id="KW-0472">Membrane</keyword>
<feature type="transmembrane region" description="Helical" evidence="1">
    <location>
        <begin position="270"/>
        <end position="292"/>
    </location>
</feature>
<evidence type="ECO:0000313" key="2">
    <source>
        <dbReference type="EnsemblMetazoa" id="OVOC12435.1"/>
    </source>
</evidence>
<keyword evidence="1" id="KW-1133">Transmembrane helix</keyword>
<feature type="transmembrane region" description="Helical" evidence="1">
    <location>
        <begin position="56"/>
        <end position="82"/>
    </location>
</feature>
<feature type="transmembrane region" description="Helical" evidence="1">
    <location>
        <begin position="187"/>
        <end position="205"/>
    </location>
</feature>
<feature type="transmembrane region" description="Helical" evidence="1">
    <location>
        <begin position="22"/>
        <end position="47"/>
    </location>
</feature>
<name>A0A8R1TMN7_ONCVO</name>
<accession>A0A8R1TMN7</accession>
<organism evidence="2 3">
    <name type="scientific">Onchocerca volvulus</name>
    <dbReference type="NCBI Taxonomy" id="6282"/>
    <lineage>
        <taxon>Eukaryota</taxon>
        <taxon>Metazoa</taxon>
        <taxon>Ecdysozoa</taxon>
        <taxon>Nematoda</taxon>
        <taxon>Chromadorea</taxon>
        <taxon>Rhabditida</taxon>
        <taxon>Spirurina</taxon>
        <taxon>Spiruromorpha</taxon>
        <taxon>Filarioidea</taxon>
        <taxon>Onchocercidae</taxon>
        <taxon>Onchocerca</taxon>
    </lineage>
</organism>
<dbReference type="EMBL" id="CMVM020000465">
    <property type="status" value="NOT_ANNOTATED_CDS"/>
    <property type="molecule type" value="Genomic_DNA"/>
</dbReference>
<protein>
    <submittedName>
        <fullName evidence="2">Uncharacterized protein</fullName>
    </submittedName>
</protein>
<dbReference type="Gene3D" id="1.20.1070.10">
    <property type="entry name" value="Rhodopsin 7-helix transmembrane proteins"/>
    <property type="match status" value="1"/>
</dbReference>
<reference evidence="2" key="2">
    <citation type="submission" date="2022-06" db="UniProtKB">
        <authorList>
            <consortium name="EnsemblMetazoa"/>
        </authorList>
    </citation>
    <scope>IDENTIFICATION</scope>
</reference>
<feature type="transmembrane region" description="Helical" evidence="1">
    <location>
        <begin position="242"/>
        <end position="264"/>
    </location>
</feature>
<feature type="transmembrane region" description="Helical" evidence="1">
    <location>
        <begin position="134"/>
        <end position="155"/>
    </location>
</feature>
<feature type="transmembrane region" description="Helical" evidence="1">
    <location>
        <begin position="102"/>
        <end position="122"/>
    </location>
</feature>
<sequence length="398" mass="46571">MVSSNITLDNDWYSKPLNSNDIIASGTLILLALIFLLIYILIVFVLYRESSVVRGFVYLLSASINNMILLINYALWPGILIIAKKRAPENGRRLYQIYFDTMWFSMCYHTLLVAWTRCAAVCRPCQFRKQKNSTIYISCLMCYVIAFVQSMILYFQPWYVTFYYETSVYGMIAEDIKLYLEGGKAQFFFIFHSLLFIATFIFYGLDNIQMKLKNCKLIRKQTKKWKWKGRDRMNLLKNYVKLILPCICNSIVFLIGQVVITVGIDKGRWTLWLILVLFTLTASVDSLTLLIFSKTVRYHDQLRFDINNNASLIDQKKKTLLAILREVFCSNRKTVVTELKKTRQPMFSPKTIIYLTKFLSIDARNDAKIDSNMAKNWDYEIKKLKHQTSKGAKLSRIF</sequence>
<dbReference type="EnsemblMetazoa" id="OVOC12435.1">
    <property type="protein sequence ID" value="OVOC12435.1"/>
    <property type="gene ID" value="WBGene00249244"/>
</dbReference>
<evidence type="ECO:0000256" key="1">
    <source>
        <dbReference type="SAM" id="Phobius"/>
    </source>
</evidence>
<proteinExistence type="predicted"/>
<dbReference type="SUPFAM" id="SSF81321">
    <property type="entry name" value="Family A G protein-coupled receptor-like"/>
    <property type="match status" value="1"/>
</dbReference>
<dbReference type="Proteomes" id="UP000024404">
    <property type="component" value="Unassembled WGS sequence"/>
</dbReference>
<dbReference type="AlphaFoldDB" id="A0A8R1TMN7"/>
<keyword evidence="3" id="KW-1185">Reference proteome</keyword>
<keyword evidence="1" id="KW-0812">Transmembrane</keyword>
<reference evidence="3" key="1">
    <citation type="submission" date="2013-10" db="EMBL/GenBank/DDBJ databases">
        <title>Genome sequencing of Onchocerca volvulus.</title>
        <authorList>
            <person name="Cotton J."/>
            <person name="Tsai J."/>
            <person name="Stanley E."/>
            <person name="Tracey A."/>
            <person name="Holroyd N."/>
            <person name="Lustigman S."/>
            <person name="Berriman M."/>
        </authorList>
    </citation>
    <scope>NUCLEOTIDE SEQUENCE</scope>
</reference>
<evidence type="ECO:0000313" key="3">
    <source>
        <dbReference type="Proteomes" id="UP000024404"/>
    </source>
</evidence>